<keyword evidence="2" id="KW-1185">Reference proteome</keyword>
<dbReference type="RefSeq" id="WP_163112726.1">
    <property type="nucleotide sequence ID" value="NZ_JAAAWP010000014.1"/>
</dbReference>
<gene>
    <name evidence="1" type="ORF">GTW09_16345</name>
</gene>
<comment type="caution">
    <text evidence="1">The sequence shown here is derived from an EMBL/GenBank/DDBJ whole genome shotgun (WGS) entry which is preliminary data.</text>
</comment>
<evidence type="ECO:0000313" key="2">
    <source>
        <dbReference type="Proteomes" id="UP000478837"/>
    </source>
</evidence>
<dbReference type="Gene3D" id="3.40.190.10">
    <property type="entry name" value="Periplasmic binding protein-like II"/>
    <property type="match status" value="2"/>
</dbReference>
<dbReference type="EMBL" id="JAAAWP010000014">
    <property type="protein sequence ID" value="NDW23090.1"/>
    <property type="molecule type" value="Genomic_DNA"/>
</dbReference>
<accession>A0A6L9MZF8</accession>
<evidence type="ECO:0000313" key="1">
    <source>
        <dbReference type="EMBL" id="NDW23090.1"/>
    </source>
</evidence>
<dbReference type="SUPFAM" id="SSF53850">
    <property type="entry name" value="Periplasmic binding protein-like II"/>
    <property type="match status" value="1"/>
</dbReference>
<organism evidence="1 2">
    <name type="scientific">Alteromonas hispanica</name>
    <dbReference type="NCBI Taxonomy" id="315421"/>
    <lineage>
        <taxon>Bacteria</taxon>
        <taxon>Pseudomonadati</taxon>
        <taxon>Pseudomonadota</taxon>
        <taxon>Gammaproteobacteria</taxon>
        <taxon>Alteromonadales</taxon>
        <taxon>Alteromonadaceae</taxon>
        <taxon>Alteromonas/Salinimonas group</taxon>
        <taxon>Alteromonas</taxon>
    </lineage>
</organism>
<reference evidence="1 2" key="1">
    <citation type="submission" date="2020-01" db="EMBL/GenBank/DDBJ databases">
        <title>Genomes of bacteria type strains.</title>
        <authorList>
            <person name="Chen J."/>
            <person name="Zhu S."/>
            <person name="Yang J."/>
        </authorList>
    </citation>
    <scope>NUCLEOTIDE SEQUENCE [LARGE SCALE GENOMIC DNA]</scope>
    <source>
        <strain evidence="1 2">LMG 22958</strain>
    </source>
</reference>
<proteinExistence type="predicted"/>
<sequence>MQQQIYRVGVEDIDYYPMYSNKSALDNPGFLIDVLEIFAKQHNIKFEYIHLPTTRFHEWYQKENIDFRLPDHSLWNSGNEGLVFSEDIINLRADTVVLKENRKLPESEIRTIGTLYGFIPGPQWASRIEENNIEFVYEGSTRILIRMLKKGLIDGLDLNIHVVKHYATELGYDANDFALATHAPSTQFSYQLSTTSHPDIIRQFDAFLENAKNEVAALKRANNIYN</sequence>
<evidence type="ECO:0008006" key="3">
    <source>
        <dbReference type="Google" id="ProtNLM"/>
    </source>
</evidence>
<protein>
    <recommendedName>
        <fullName evidence="3">Transporter substrate-binding domain-containing protein</fullName>
    </recommendedName>
</protein>
<name>A0A6L9MZF8_9ALTE</name>
<dbReference type="Proteomes" id="UP000478837">
    <property type="component" value="Unassembled WGS sequence"/>
</dbReference>
<dbReference type="AlphaFoldDB" id="A0A6L9MZF8"/>